<evidence type="ECO:0000259" key="2">
    <source>
        <dbReference type="Pfam" id="PF00561"/>
    </source>
</evidence>
<organism evidence="3 4">
    <name type="scientific">Paraburkholderia acidicola</name>
    <dbReference type="NCBI Taxonomy" id="1912599"/>
    <lineage>
        <taxon>Bacteria</taxon>
        <taxon>Pseudomonadati</taxon>
        <taxon>Pseudomonadota</taxon>
        <taxon>Betaproteobacteria</taxon>
        <taxon>Burkholderiales</taxon>
        <taxon>Burkholderiaceae</taxon>
        <taxon>Paraburkholderia</taxon>
    </lineage>
</organism>
<evidence type="ECO:0000313" key="3">
    <source>
        <dbReference type="EMBL" id="PCE23834.1"/>
    </source>
</evidence>
<accession>A0A2A4EU51</accession>
<evidence type="ECO:0000313" key="4">
    <source>
        <dbReference type="Proteomes" id="UP000218022"/>
    </source>
</evidence>
<dbReference type="InterPro" id="IPR029058">
    <property type="entry name" value="AB_hydrolase_fold"/>
</dbReference>
<reference evidence="3 4" key="1">
    <citation type="submission" date="2017-01" db="EMBL/GenBank/DDBJ databases">
        <title>Whole-Genome Shotgun Sequencing of Two beta-Proteobacterial Species in Search of the Bulgecin Biosynthetic Cluster.</title>
        <authorList>
            <person name="Horsman M.E."/>
            <person name="Marous D.R."/>
            <person name="Li R."/>
            <person name="Oliver R.A."/>
            <person name="Byun B."/>
            <person name="Emrich S.J."/>
            <person name="Boggess B."/>
            <person name="Townsend C.A."/>
            <person name="Mobashery S."/>
        </authorList>
    </citation>
    <scope>NUCLEOTIDE SEQUENCE [LARGE SCALE GENOMIC DNA]</scope>
    <source>
        <strain evidence="3 4">ATCC 31363</strain>
    </source>
</reference>
<feature type="region of interest" description="Disordered" evidence="1">
    <location>
        <begin position="1"/>
        <end position="23"/>
    </location>
</feature>
<dbReference type="Gene3D" id="3.40.50.1820">
    <property type="entry name" value="alpha/beta hydrolase"/>
    <property type="match status" value="1"/>
</dbReference>
<dbReference type="InterPro" id="IPR000073">
    <property type="entry name" value="AB_hydrolase_1"/>
</dbReference>
<protein>
    <recommendedName>
        <fullName evidence="2">AB hydrolase-1 domain-containing protein</fullName>
    </recommendedName>
</protein>
<feature type="domain" description="AB hydrolase-1" evidence="2">
    <location>
        <begin position="72"/>
        <end position="247"/>
    </location>
</feature>
<sequence>MAQTLARSDETEGETMKMTTQFRSRDRADAAKPVLARRQIKLALVAASVLFSNGVFADNVNSDDATSAATRYPIILVHGVAGTDKIGFGEVGADTLNPLDILSNLDKAIGIYWYGMVQPLRDHGATVYTATLSSWESDAVRGDELYKAVQQVEMITGAKKVNLIAHSQGGQASRIVAALHPDEVASITTIAAPLRGAPLSDDVGTLLSAVQKLPGGSLLVDAVLFALNASGFITNLVSGFALPQDALGAQKSLSSAGSAELNQQLDASLAPGSASGLGADCKTSGAAYEDRQVTVSGQSTPATYRTLLYSWTGKGGPVGSYTNLSFPLGFVVGNLLGIASQLNTGESDGLVPVCSARFGSIISTDYLWNHATEVNQPLGLKNYNTADPVTVLLNQARRLKADGV</sequence>
<gene>
    <name evidence="3" type="ORF">BWP39_29580</name>
</gene>
<dbReference type="Pfam" id="PF00561">
    <property type="entry name" value="Abhydrolase_1"/>
    <property type="match status" value="1"/>
</dbReference>
<dbReference type="EMBL" id="MTZV01000006">
    <property type="protein sequence ID" value="PCE23834.1"/>
    <property type="molecule type" value="Genomic_DNA"/>
</dbReference>
<dbReference type="SUPFAM" id="SSF53474">
    <property type="entry name" value="alpha/beta-Hydrolases"/>
    <property type="match status" value="1"/>
</dbReference>
<evidence type="ECO:0000256" key="1">
    <source>
        <dbReference type="SAM" id="MobiDB-lite"/>
    </source>
</evidence>
<dbReference type="AlphaFoldDB" id="A0A2A4EU51"/>
<name>A0A2A4EU51_9BURK</name>
<proteinExistence type="predicted"/>
<dbReference type="Proteomes" id="UP000218022">
    <property type="component" value="Unassembled WGS sequence"/>
</dbReference>
<comment type="caution">
    <text evidence="3">The sequence shown here is derived from an EMBL/GenBank/DDBJ whole genome shotgun (WGS) entry which is preliminary data.</text>
</comment>